<dbReference type="CDD" id="cd13896">
    <property type="entry name" value="CuRO_3_CopA"/>
    <property type="match status" value="1"/>
</dbReference>
<dbReference type="Proteomes" id="UP000004705">
    <property type="component" value="Chromosome"/>
</dbReference>
<feature type="signal peptide" evidence="4">
    <location>
        <begin position="1"/>
        <end position="19"/>
    </location>
</feature>
<dbReference type="CDD" id="cd13861">
    <property type="entry name" value="CuRO_1_CumA_like"/>
    <property type="match status" value="1"/>
</dbReference>
<dbReference type="InterPro" id="IPR008972">
    <property type="entry name" value="Cupredoxin"/>
</dbReference>
<dbReference type="PANTHER" id="PTHR11709:SF394">
    <property type="entry name" value="FI03373P-RELATED"/>
    <property type="match status" value="1"/>
</dbReference>
<keyword evidence="4" id="KW-0732">Signal</keyword>
<dbReference type="Gene3D" id="2.60.40.420">
    <property type="entry name" value="Cupredoxins - blue copper proteins"/>
    <property type="match status" value="3"/>
</dbReference>
<dbReference type="CDD" id="cd13870">
    <property type="entry name" value="CuRO_2_CopA_like_1"/>
    <property type="match status" value="1"/>
</dbReference>
<dbReference type="Pfam" id="PF07731">
    <property type="entry name" value="Cu-oxidase_2"/>
    <property type="match status" value="1"/>
</dbReference>
<name>H8G993_9PSEU</name>
<feature type="chain" id="PRO_5038520558" evidence="4">
    <location>
        <begin position="20"/>
        <end position="504"/>
    </location>
</feature>
<dbReference type="GO" id="GO:0016491">
    <property type="term" value="F:oxidoreductase activity"/>
    <property type="evidence" value="ECO:0007669"/>
    <property type="project" value="UniProtKB-KW"/>
</dbReference>
<dbReference type="OrthoDB" id="345021at2"/>
<protein>
    <submittedName>
        <fullName evidence="8">Multicopper oxidase</fullName>
    </submittedName>
</protein>
<dbReference type="SUPFAM" id="SSF49503">
    <property type="entry name" value="Cupredoxins"/>
    <property type="match status" value="3"/>
</dbReference>
<accession>H8G993</accession>
<dbReference type="PROSITE" id="PS51318">
    <property type="entry name" value="TAT"/>
    <property type="match status" value="1"/>
</dbReference>
<keyword evidence="9" id="KW-1185">Reference proteome</keyword>
<dbReference type="InterPro" id="IPR006311">
    <property type="entry name" value="TAT_signal"/>
</dbReference>
<evidence type="ECO:0000256" key="1">
    <source>
        <dbReference type="ARBA" id="ARBA00022723"/>
    </source>
</evidence>
<evidence type="ECO:0000259" key="7">
    <source>
        <dbReference type="Pfam" id="PF07732"/>
    </source>
</evidence>
<evidence type="ECO:0000313" key="9">
    <source>
        <dbReference type="Proteomes" id="UP000004705"/>
    </source>
</evidence>
<dbReference type="EMBL" id="CM001466">
    <property type="protein sequence ID" value="EHY87478.1"/>
    <property type="molecule type" value="Genomic_DNA"/>
</dbReference>
<keyword evidence="3" id="KW-0186">Copper</keyword>
<evidence type="ECO:0000256" key="4">
    <source>
        <dbReference type="SAM" id="SignalP"/>
    </source>
</evidence>
<dbReference type="GO" id="GO:0005507">
    <property type="term" value="F:copper ion binding"/>
    <property type="evidence" value="ECO:0007669"/>
    <property type="project" value="InterPro"/>
</dbReference>
<gene>
    <name evidence="8" type="ORF">SacazDRAFT_00518</name>
</gene>
<evidence type="ECO:0000313" key="8">
    <source>
        <dbReference type="EMBL" id="EHY87478.1"/>
    </source>
</evidence>
<dbReference type="InterPro" id="IPR034279">
    <property type="entry name" value="CuRO_3_CopA"/>
</dbReference>
<dbReference type="InterPro" id="IPR011707">
    <property type="entry name" value="Cu-oxidase-like_N"/>
</dbReference>
<dbReference type="PROSITE" id="PS51257">
    <property type="entry name" value="PROKAR_LIPOPROTEIN"/>
    <property type="match status" value="1"/>
</dbReference>
<proteinExistence type="predicted"/>
<dbReference type="InterPro" id="IPR011706">
    <property type="entry name" value="Cu-oxidase_C"/>
</dbReference>
<sequence length="504" mass="53961">MSHLSRRSFLILSTSAAVAGLAACTSNAAAPSSPVRVAPNSPLVAAAERDRRKAGARTTSVRLDATVGEVDLGGVQVTTWTYGGELPGKEVRIQRGDVLRAHLTNNLPQPTTIHWHGLALRNDMDGVPGLTQPEVPAGANFTYEFTVPDAGTHWFHSHVGVQLDRGLYAPIIVEDPADGADYDTELVVVLDDWLDGTGRIPDTVLADLIKNGMNMGGMDHGGMPGMDHGGMPQSTLLGGDAGDVIYPHILANGRIASAPRSVTAKPGQRIRLRLVNAAADTAFRVGVPGVPMRVTHTDGFPVQPREADTVLLGMGERVDAVITVPDDTVPVLALAEGRDSYAQVIIRSGRESNPAASDSAAKQLEQLPVLAINDLKATEEVTLADRAPDVSHTLVLDGPGAKYDWTINGKPYNPDDGLPIRDGQRVRVRFENKSSMFHPMHIHGHTFQILGRNGRGPRKDTAIVLPGEALEVDFDANNPGQWLTHCHNAYHGESSMMTVLSYVQ</sequence>
<feature type="domain" description="Plastocyanin-like" evidence="6">
    <location>
        <begin position="393"/>
        <end position="500"/>
    </location>
</feature>
<evidence type="ECO:0000256" key="3">
    <source>
        <dbReference type="ARBA" id="ARBA00023008"/>
    </source>
</evidence>
<feature type="domain" description="Plastocyanin-like" evidence="7">
    <location>
        <begin position="73"/>
        <end position="177"/>
    </location>
</feature>
<dbReference type="InterPro" id="IPR045087">
    <property type="entry name" value="Cu-oxidase_fam"/>
</dbReference>
<feature type="domain" description="Plastocyanin-like" evidence="5">
    <location>
        <begin position="226"/>
        <end position="326"/>
    </location>
</feature>
<evidence type="ECO:0000259" key="5">
    <source>
        <dbReference type="Pfam" id="PF00394"/>
    </source>
</evidence>
<dbReference type="HOGENOM" id="CLU_009100_6_0_11"/>
<dbReference type="Pfam" id="PF00394">
    <property type="entry name" value="Cu-oxidase"/>
    <property type="match status" value="1"/>
</dbReference>
<dbReference type="InterPro" id="IPR001117">
    <property type="entry name" value="Cu-oxidase_2nd"/>
</dbReference>
<dbReference type="AlphaFoldDB" id="H8G993"/>
<dbReference type="Pfam" id="PF07732">
    <property type="entry name" value="Cu-oxidase_3"/>
    <property type="match status" value="1"/>
</dbReference>
<keyword evidence="1" id="KW-0479">Metal-binding</keyword>
<evidence type="ECO:0000256" key="2">
    <source>
        <dbReference type="ARBA" id="ARBA00023002"/>
    </source>
</evidence>
<reference evidence="8 9" key="1">
    <citation type="journal article" date="2012" name="Stand. Genomic Sci.">
        <title>Genome sequence of the soil bacterium Saccharomonospora azurea type strain (NA-128(T)).</title>
        <authorList>
            <person name="Klenk H.P."/>
            <person name="Held B."/>
            <person name="Lucas S."/>
            <person name="Lapidus A."/>
            <person name="Copeland A."/>
            <person name="Hammon N."/>
            <person name="Pitluck S."/>
            <person name="Goodwin L.A."/>
            <person name="Han C."/>
            <person name="Tapia R."/>
            <person name="Brambilla E.M."/>
            <person name="Potter G."/>
            <person name="Land M."/>
            <person name="Ivanova N."/>
            <person name="Rohde M."/>
            <person name="Goker M."/>
            <person name="Detter J.C."/>
            <person name="Kyrpides N.C."/>
            <person name="Woyke T."/>
        </authorList>
    </citation>
    <scope>NUCLEOTIDE SEQUENCE [LARGE SCALE GENOMIC DNA]</scope>
    <source>
        <strain evidence="8 9">NA-128</strain>
    </source>
</reference>
<organism evidence="8 9">
    <name type="scientific">Saccharomonospora azurea NA-128</name>
    <dbReference type="NCBI Taxonomy" id="882081"/>
    <lineage>
        <taxon>Bacteria</taxon>
        <taxon>Bacillati</taxon>
        <taxon>Actinomycetota</taxon>
        <taxon>Actinomycetes</taxon>
        <taxon>Pseudonocardiales</taxon>
        <taxon>Pseudonocardiaceae</taxon>
        <taxon>Saccharomonospora</taxon>
    </lineage>
</organism>
<keyword evidence="2" id="KW-0560">Oxidoreductase</keyword>
<evidence type="ECO:0000259" key="6">
    <source>
        <dbReference type="Pfam" id="PF07731"/>
    </source>
</evidence>
<dbReference type="PANTHER" id="PTHR11709">
    <property type="entry name" value="MULTI-COPPER OXIDASE"/>
    <property type="match status" value="1"/>
</dbReference>